<accession>A0A226CV91</accession>
<keyword evidence="2" id="KW-1185">Reference proteome</keyword>
<dbReference type="EMBL" id="LNIX01000059">
    <property type="protein sequence ID" value="OXA37315.1"/>
    <property type="molecule type" value="Genomic_DNA"/>
</dbReference>
<protein>
    <submittedName>
        <fullName evidence="1">Uncharacterized protein</fullName>
    </submittedName>
</protein>
<evidence type="ECO:0000313" key="1">
    <source>
        <dbReference type="EMBL" id="OXA37315.1"/>
    </source>
</evidence>
<organism evidence="1 2">
    <name type="scientific">Folsomia candida</name>
    <name type="common">Springtail</name>
    <dbReference type="NCBI Taxonomy" id="158441"/>
    <lineage>
        <taxon>Eukaryota</taxon>
        <taxon>Metazoa</taxon>
        <taxon>Ecdysozoa</taxon>
        <taxon>Arthropoda</taxon>
        <taxon>Hexapoda</taxon>
        <taxon>Collembola</taxon>
        <taxon>Entomobryomorpha</taxon>
        <taxon>Isotomoidea</taxon>
        <taxon>Isotomidae</taxon>
        <taxon>Proisotominae</taxon>
        <taxon>Folsomia</taxon>
    </lineage>
</organism>
<comment type="caution">
    <text evidence="1">The sequence shown here is derived from an EMBL/GenBank/DDBJ whole genome shotgun (WGS) entry which is preliminary data.</text>
</comment>
<dbReference type="Proteomes" id="UP000198287">
    <property type="component" value="Unassembled WGS sequence"/>
</dbReference>
<dbReference type="AlphaFoldDB" id="A0A226CV91"/>
<proteinExistence type="predicted"/>
<gene>
    <name evidence="1" type="ORF">Fcan01_27911</name>
</gene>
<name>A0A226CV91_FOLCA</name>
<reference evidence="1 2" key="1">
    <citation type="submission" date="2015-12" db="EMBL/GenBank/DDBJ databases">
        <title>The genome of Folsomia candida.</title>
        <authorList>
            <person name="Faddeeva A."/>
            <person name="Derks M.F."/>
            <person name="Anvar Y."/>
            <person name="Smit S."/>
            <person name="Van Straalen N."/>
            <person name="Roelofs D."/>
        </authorList>
    </citation>
    <scope>NUCLEOTIDE SEQUENCE [LARGE SCALE GENOMIC DNA]</scope>
    <source>
        <strain evidence="1 2">VU population</strain>
        <tissue evidence="1">Whole body</tissue>
    </source>
</reference>
<evidence type="ECO:0000313" key="2">
    <source>
        <dbReference type="Proteomes" id="UP000198287"/>
    </source>
</evidence>
<sequence>MFHQYSEKFQKVWGTMAYKNDPATCPDPFGDTPWTLSSIGEMLTRGEHEIYSIAAKSNFSGANGSINRLGKPYLPYDKKSILPDVSPPPFLKEIFSRVRDTALRACFKNTRLDRNMIRIIDDFAAEKVKPESSLYQIQRFPLTLEKDSLPARETLKEYYAEIGITDKTEFEARSVRDFALNGYILTCLKGYDLSDLSVAASAICLLFATDYLNIYDGSNFGTQDGFLATILDSVTLYGGGQYAPLPVPTPLESNEVRWLDAFLAIYLKFPFVLADGAGIPVDDRLNPVGTRVCPLIRRCLEIYMYTNDIIDLISDFNGEPINCVAVAARYGGLNAVIGYADACATCVDDCAKCDCAAGDAAHDWAVDGTQGMLTTYQLVPRYVAMTQMAEMNHLTGQMYKDLLSSARHGAFTSGKVAKFQSNEPALHDTEWKPIFDMVAIPPYGGTGECSHCQTITTWLVNRGLYRERRNILEKQVRDFVKEHVHLNPSPEMKNFWGELLVLLAGEECPAEIVQECARVVESTWNLLRFAGEIKADVNLVRKRQIELYFDVCKVITRTHEFPNGHHVRRVVVGLISVMGDRTDVSVFQRILDGLLEYSG</sequence>